<dbReference type="GO" id="GO:0006281">
    <property type="term" value="P:DNA repair"/>
    <property type="evidence" value="ECO:0007669"/>
    <property type="project" value="UniProtKB-KW"/>
</dbReference>
<dbReference type="Gene3D" id="2.40.50.140">
    <property type="entry name" value="Nucleic acid-binding proteins"/>
    <property type="match status" value="1"/>
</dbReference>
<keyword evidence="14" id="KW-0238">DNA-binding</keyword>
<dbReference type="EC" id="6.5.1.1" evidence="2"/>
<comment type="cofactor">
    <cofactor evidence="1">
        <name>Mn(2+)</name>
        <dbReference type="ChEBI" id="CHEBI:29035"/>
    </cofactor>
</comment>
<sequence>MVIARKTKPRGVPTEPVPGPIRSSTHKIGELMARFPEVQLATLVAAVPTGENWVQEIKFDGYRLLGFRWQQSVRLITRNGKDWTESFPSLSAALSGLAVDSAVLDMEAVVLDGRGKSSFQALQNALGEGGDRRRIVAYVFDLLYLNGRDLTKLTLLERKEQLETILGTFKILRYSNHVIGQGEEMLAKACEAGLEGIISKEANAAYLPGRSRNWLKIKCSLRQEFVIVGYSDPRKGGRALGALYLGYRKNGALQYAGKVGTGFTMKSARELTDRLSRISVHAPVLSRTQAAGLGAGEWRAVHWVKPIMLCEVAFTEWTGDGRIRHPSFQGLREDKSASEVKKEMPVAPKDKTKAIEGKKVLHGITITHPERVISDTGQITKGELAEYYAAVAPWMLPHIARHPLSLLRCPAGIDKQCFFQRNPGKGLGADVHPFEFKNKGKTYEYLYIEDEAGLLEVIQMGAVELHPWGASIDSIDYPDRMIFDLDPAPEVPFEALKLAAQDLRKRLQRNGLESSLKCTGGKGLHVTVPLAATDSWSMVKRFAASIADEMVAATPEAYVATMSKAKRTGRIFIDYFRNDYTATAIADYSVRARPGAPVALPIDWKELKNLESASQFTMKDVLSRLRRKKKTPAALFRYTIPAG</sequence>
<dbReference type="CDD" id="cd07971">
    <property type="entry name" value="OBF_DNA_ligase_LigD"/>
    <property type="match status" value="1"/>
</dbReference>
<evidence type="ECO:0000256" key="11">
    <source>
        <dbReference type="ARBA" id="ARBA00022839"/>
    </source>
</evidence>
<evidence type="ECO:0000256" key="15">
    <source>
        <dbReference type="ARBA" id="ARBA00023172"/>
    </source>
</evidence>
<keyword evidence="17" id="KW-0464">Manganese</keyword>
<dbReference type="CDD" id="cd04862">
    <property type="entry name" value="PaeLigD_Pol_like"/>
    <property type="match status" value="1"/>
</dbReference>
<comment type="catalytic activity">
    <reaction evidence="20">
        <text>ATP + (deoxyribonucleotide)n-3'-hydroxyl + 5'-phospho-(deoxyribonucleotide)m = (deoxyribonucleotide)n+m + AMP + diphosphate.</text>
        <dbReference type="EC" id="6.5.1.1"/>
    </reaction>
</comment>
<keyword evidence="8" id="KW-0547">Nucleotide-binding</keyword>
<dbReference type="PROSITE" id="PS50160">
    <property type="entry name" value="DNA_LIGASE_A3"/>
    <property type="match status" value="1"/>
</dbReference>
<dbReference type="InterPro" id="IPR014143">
    <property type="entry name" value="NHEJ_ligase_prk"/>
</dbReference>
<dbReference type="NCBIfam" id="TIGR02779">
    <property type="entry name" value="NHEJ_ligase_lig"/>
    <property type="match status" value="1"/>
</dbReference>
<dbReference type="HOGENOM" id="CLU_008325_0_2_0"/>
<proteinExistence type="predicted"/>
<keyword evidence="12" id="KW-0067">ATP-binding</keyword>
<evidence type="ECO:0000256" key="16">
    <source>
        <dbReference type="ARBA" id="ARBA00023204"/>
    </source>
</evidence>
<dbReference type="SUPFAM" id="SSF56091">
    <property type="entry name" value="DNA ligase/mRNA capping enzyme, catalytic domain"/>
    <property type="match status" value="1"/>
</dbReference>
<evidence type="ECO:0000256" key="20">
    <source>
        <dbReference type="ARBA" id="ARBA00034003"/>
    </source>
</evidence>
<keyword evidence="6" id="KW-0540">Nuclease</keyword>
<evidence type="ECO:0000256" key="4">
    <source>
        <dbReference type="ARBA" id="ARBA00022679"/>
    </source>
</evidence>
<dbReference type="NCBIfam" id="TIGR02776">
    <property type="entry name" value="NHEJ_ligase_prk"/>
    <property type="match status" value="1"/>
</dbReference>
<reference evidence="23" key="1">
    <citation type="submission" date="2006-10" db="EMBL/GenBank/DDBJ databases">
        <title>Complete sequence of Solibacter usitatus Ellin6076.</title>
        <authorList>
            <consortium name="US DOE Joint Genome Institute"/>
            <person name="Copeland A."/>
            <person name="Lucas S."/>
            <person name="Lapidus A."/>
            <person name="Barry K."/>
            <person name="Detter J.C."/>
            <person name="Glavina del Rio T."/>
            <person name="Hammon N."/>
            <person name="Israni S."/>
            <person name="Dalin E."/>
            <person name="Tice H."/>
            <person name="Pitluck S."/>
            <person name="Thompson L.S."/>
            <person name="Brettin T."/>
            <person name="Bruce D."/>
            <person name="Han C."/>
            <person name="Tapia R."/>
            <person name="Gilna P."/>
            <person name="Schmutz J."/>
            <person name="Larimer F."/>
            <person name="Land M."/>
            <person name="Hauser L."/>
            <person name="Kyrpides N."/>
            <person name="Mikhailova N."/>
            <person name="Janssen P.H."/>
            <person name="Kuske C.R."/>
            <person name="Richardson P."/>
        </authorList>
    </citation>
    <scope>NUCLEOTIDE SEQUENCE</scope>
    <source>
        <strain evidence="23">Ellin6076</strain>
    </source>
</reference>
<evidence type="ECO:0000256" key="19">
    <source>
        <dbReference type="ARBA" id="ARBA00029943"/>
    </source>
</evidence>
<dbReference type="eggNOG" id="COG3285">
    <property type="taxonomic scope" value="Bacteria"/>
</dbReference>
<evidence type="ECO:0000256" key="1">
    <source>
        <dbReference type="ARBA" id="ARBA00001936"/>
    </source>
</evidence>
<dbReference type="GO" id="GO:0003910">
    <property type="term" value="F:DNA ligase (ATP) activity"/>
    <property type="evidence" value="ECO:0007669"/>
    <property type="project" value="UniProtKB-EC"/>
</dbReference>
<dbReference type="InterPro" id="IPR012310">
    <property type="entry name" value="DNA_ligase_ATP-dep_cent"/>
</dbReference>
<dbReference type="PANTHER" id="PTHR42705:SF2">
    <property type="entry name" value="BIFUNCTIONAL NON-HOMOLOGOUS END JOINING PROTEIN LIGD"/>
    <property type="match status" value="1"/>
</dbReference>
<dbReference type="InterPro" id="IPR052171">
    <property type="entry name" value="NHEJ_LigD"/>
</dbReference>
<dbReference type="Pfam" id="PF04679">
    <property type="entry name" value="DNA_ligase_A_C"/>
    <property type="match status" value="1"/>
</dbReference>
<dbReference type="CDD" id="cd07906">
    <property type="entry name" value="Adenylation_DNA_ligase_LigD_LigC"/>
    <property type="match status" value="1"/>
</dbReference>
<protein>
    <recommendedName>
        <fullName evidence="2">DNA ligase (ATP)</fullName>
        <ecNumber evidence="2">6.5.1.1</ecNumber>
    </recommendedName>
    <alternativeName>
        <fullName evidence="19">NHEJ DNA polymerase</fullName>
    </alternativeName>
</protein>
<keyword evidence="3 23" id="KW-0436">Ligase</keyword>
<dbReference type="GO" id="GO:0003677">
    <property type="term" value="F:DNA binding"/>
    <property type="evidence" value="ECO:0007669"/>
    <property type="project" value="UniProtKB-KW"/>
</dbReference>
<keyword evidence="7" id="KW-0479">Metal-binding</keyword>
<gene>
    <name evidence="23" type="ordered locus">Acid_3033</name>
</gene>
<evidence type="ECO:0000259" key="22">
    <source>
        <dbReference type="PROSITE" id="PS50160"/>
    </source>
</evidence>
<dbReference type="eggNOG" id="COG1793">
    <property type="taxonomic scope" value="Bacteria"/>
</dbReference>
<evidence type="ECO:0000256" key="5">
    <source>
        <dbReference type="ARBA" id="ARBA00022695"/>
    </source>
</evidence>
<keyword evidence="5" id="KW-0548">Nucleotidyltransferase</keyword>
<dbReference type="GO" id="GO:0046872">
    <property type="term" value="F:metal ion binding"/>
    <property type="evidence" value="ECO:0007669"/>
    <property type="project" value="UniProtKB-KW"/>
</dbReference>
<keyword evidence="13" id="KW-0239">DNA-directed DNA polymerase</keyword>
<dbReference type="GO" id="GO:0005524">
    <property type="term" value="F:ATP binding"/>
    <property type="evidence" value="ECO:0007669"/>
    <property type="project" value="UniProtKB-KW"/>
</dbReference>
<evidence type="ECO:0000256" key="6">
    <source>
        <dbReference type="ARBA" id="ARBA00022722"/>
    </source>
</evidence>
<organism evidence="23">
    <name type="scientific">Solibacter usitatus (strain Ellin6076)</name>
    <dbReference type="NCBI Taxonomy" id="234267"/>
    <lineage>
        <taxon>Bacteria</taxon>
        <taxon>Pseudomonadati</taxon>
        <taxon>Acidobacteriota</taxon>
        <taxon>Terriglobia</taxon>
        <taxon>Bryobacterales</taxon>
        <taxon>Solibacteraceae</taxon>
        <taxon>Candidatus Solibacter</taxon>
    </lineage>
</organism>
<evidence type="ECO:0000256" key="13">
    <source>
        <dbReference type="ARBA" id="ARBA00022932"/>
    </source>
</evidence>
<keyword evidence="15" id="KW-0233">DNA recombination</keyword>
<name>Q022T8_SOLUE</name>
<dbReference type="KEGG" id="sus:Acid_3033"/>
<evidence type="ECO:0000256" key="17">
    <source>
        <dbReference type="ARBA" id="ARBA00023211"/>
    </source>
</evidence>
<keyword evidence="4" id="KW-0808">Transferase</keyword>
<evidence type="ECO:0000256" key="3">
    <source>
        <dbReference type="ARBA" id="ARBA00022598"/>
    </source>
</evidence>
<dbReference type="InterPro" id="IPR014146">
    <property type="entry name" value="LigD_ligase_dom"/>
</dbReference>
<evidence type="ECO:0000256" key="8">
    <source>
        <dbReference type="ARBA" id="ARBA00022741"/>
    </source>
</evidence>
<evidence type="ECO:0000256" key="14">
    <source>
        <dbReference type="ARBA" id="ARBA00023125"/>
    </source>
</evidence>
<evidence type="ECO:0000256" key="9">
    <source>
        <dbReference type="ARBA" id="ARBA00022763"/>
    </source>
</evidence>
<keyword evidence="10" id="KW-0378">Hydrolase</keyword>
<dbReference type="NCBIfam" id="TIGR02778">
    <property type="entry name" value="ligD_pol"/>
    <property type="match status" value="1"/>
</dbReference>
<evidence type="ECO:0000256" key="18">
    <source>
        <dbReference type="ARBA" id="ARBA00023268"/>
    </source>
</evidence>
<accession>Q022T8</accession>
<dbReference type="SUPFAM" id="SSF50249">
    <property type="entry name" value="Nucleic acid-binding proteins"/>
    <property type="match status" value="1"/>
</dbReference>
<dbReference type="InterPro" id="IPR012340">
    <property type="entry name" value="NA-bd_OB-fold"/>
</dbReference>
<dbReference type="GO" id="GO:0006310">
    <property type="term" value="P:DNA recombination"/>
    <property type="evidence" value="ECO:0007669"/>
    <property type="project" value="UniProtKB-KW"/>
</dbReference>
<dbReference type="AlphaFoldDB" id="Q022T8"/>
<keyword evidence="16" id="KW-0234">DNA repair</keyword>
<dbReference type="STRING" id="234267.Acid_3033"/>
<keyword evidence="11" id="KW-0269">Exonuclease</keyword>
<keyword evidence="18" id="KW-0511">Multifunctional enzyme</keyword>
<feature type="domain" description="ATP-dependent DNA ligase family profile" evidence="22">
    <location>
        <begin position="138"/>
        <end position="218"/>
    </location>
</feature>
<dbReference type="InterPro" id="IPR014145">
    <property type="entry name" value="LigD_pol_dom"/>
</dbReference>
<evidence type="ECO:0000313" key="23">
    <source>
        <dbReference type="EMBL" id="ABJ84012.1"/>
    </source>
</evidence>
<dbReference type="GO" id="GO:0004527">
    <property type="term" value="F:exonuclease activity"/>
    <property type="evidence" value="ECO:0007669"/>
    <property type="project" value="UniProtKB-KW"/>
</dbReference>
<evidence type="ECO:0000256" key="10">
    <source>
        <dbReference type="ARBA" id="ARBA00022801"/>
    </source>
</evidence>
<evidence type="ECO:0000256" key="2">
    <source>
        <dbReference type="ARBA" id="ARBA00012727"/>
    </source>
</evidence>
<evidence type="ECO:0000256" key="12">
    <source>
        <dbReference type="ARBA" id="ARBA00022840"/>
    </source>
</evidence>
<dbReference type="PANTHER" id="PTHR42705">
    <property type="entry name" value="BIFUNCTIONAL NON-HOMOLOGOUS END JOINING PROTEIN LIGD"/>
    <property type="match status" value="1"/>
</dbReference>
<evidence type="ECO:0000256" key="21">
    <source>
        <dbReference type="SAM" id="MobiDB-lite"/>
    </source>
</evidence>
<dbReference type="Gene3D" id="3.30.1490.70">
    <property type="match status" value="1"/>
</dbReference>
<keyword evidence="9" id="KW-0227">DNA damage</keyword>
<dbReference type="Gene3D" id="3.30.470.30">
    <property type="entry name" value="DNA ligase/mRNA capping enzyme"/>
    <property type="match status" value="1"/>
</dbReference>
<dbReference type="EMBL" id="CP000473">
    <property type="protein sequence ID" value="ABJ84012.1"/>
    <property type="molecule type" value="Genomic_DNA"/>
</dbReference>
<dbReference type="Pfam" id="PF01068">
    <property type="entry name" value="DNA_ligase_A_M"/>
    <property type="match status" value="1"/>
</dbReference>
<dbReference type="Pfam" id="PF21686">
    <property type="entry name" value="LigD_Prim-Pol"/>
    <property type="match status" value="1"/>
</dbReference>
<dbReference type="InterPro" id="IPR033651">
    <property type="entry name" value="PaeLigD_Pol-like"/>
</dbReference>
<dbReference type="InParanoid" id="Q022T8"/>
<feature type="region of interest" description="Disordered" evidence="21">
    <location>
        <begin position="1"/>
        <end position="22"/>
    </location>
</feature>
<evidence type="ECO:0000256" key="7">
    <source>
        <dbReference type="ARBA" id="ARBA00022723"/>
    </source>
</evidence>
<dbReference type="InterPro" id="IPR012309">
    <property type="entry name" value="DNA_ligase_ATP-dep_C"/>
</dbReference>
<dbReference type="GO" id="GO:0003887">
    <property type="term" value="F:DNA-directed DNA polymerase activity"/>
    <property type="evidence" value="ECO:0007669"/>
    <property type="project" value="UniProtKB-KW"/>
</dbReference>
<dbReference type="Gene3D" id="3.90.920.10">
    <property type="entry name" value="DNA primase, PRIM domain"/>
    <property type="match status" value="1"/>
</dbReference>